<dbReference type="FunFam" id="2.60.40.10:FF:001594">
    <property type="entry name" value="Immunoglobulin heavy variable 9-4"/>
    <property type="match status" value="1"/>
</dbReference>
<evidence type="ECO:0000256" key="2">
    <source>
        <dbReference type="ARBA" id="ARBA00023130"/>
    </source>
</evidence>
<dbReference type="SUPFAM" id="SSF48726">
    <property type="entry name" value="Immunoglobulin"/>
    <property type="match status" value="1"/>
</dbReference>
<feature type="domain" description="Ig-like" evidence="4">
    <location>
        <begin position="1"/>
        <end position="110"/>
    </location>
</feature>
<keyword evidence="1" id="KW-0391">Immunity</keyword>
<dbReference type="Gene3D" id="2.60.40.10">
    <property type="entry name" value="Immunoglobulins"/>
    <property type="match status" value="1"/>
</dbReference>
<reference evidence="5" key="2">
    <citation type="submission" date="2025-09" db="UniProtKB">
        <authorList>
            <consortium name="Ensembl"/>
        </authorList>
    </citation>
    <scope>IDENTIFICATION</scope>
</reference>
<accession>A0A3Q3ISX9</accession>
<evidence type="ECO:0000313" key="5">
    <source>
        <dbReference type="Ensembl" id="ENSMALP00000003706.1"/>
    </source>
</evidence>
<dbReference type="Ensembl" id="ENSMALT00000003802.1">
    <property type="protein sequence ID" value="ENSMALP00000003706.1"/>
    <property type="gene ID" value="ENSMALG00000002710.1"/>
</dbReference>
<organism evidence="5 6">
    <name type="scientific">Monopterus albus</name>
    <name type="common">Swamp eel</name>
    <dbReference type="NCBI Taxonomy" id="43700"/>
    <lineage>
        <taxon>Eukaryota</taxon>
        <taxon>Metazoa</taxon>
        <taxon>Chordata</taxon>
        <taxon>Craniata</taxon>
        <taxon>Vertebrata</taxon>
        <taxon>Euteleostomi</taxon>
        <taxon>Actinopterygii</taxon>
        <taxon>Neopterygii</taxon>
        <taxon>Teleostei</taxon>
        <taxon>Neoteleostei</taxon>
        <taxon>Acanthomorphata</taxon>
        <taxon>Anabantaria</taxon>
        <taxon>Synbranchiformes</taxon>
        <taxon>Synbranchidae</taxon>
        <taxon>Monopterus</taxon>
    </lineage>
</organism>
<evidence type="ECO:0000256" key="3">
    <source>
        <dbReference type="ARBA" id="ARBA00043265"/>
    </source>
</evidence>
<evidence type="ECO:0000256" key="1">
    <source>
        <dbReference type="ARBA" id="ARBA00022859"/>
    </source>
</evidence>
<name>A0A3Q3ISX9_MONAL</name>
<keyword evidence="3" id="KW-1280">Immunoglobulin</keyword>
<evidence type="ECO:0000313" key="6">
    <source>
        <dbReference type="Proteomes" id="UP000261600"/>
    </source>
</evidence>
<dbReference type="GO" id="GO:0005576">
    <property type="term" value="C:extracellular region"/>
    <property type="evidence" value="ECO:0007669"/>
    <property type="project" value="UniProtKB-ARBA"/>
</dbReference>
<evidence type="ECO:0000259" key="4">
    <source>
        <dbReference type="PROSITE" id="PS50835"/>
    </source>
</evidence>
<dbReference type="Proteomes" id="UP000261600">
    <property type="component" value="Unplaced"/>
</dbReference>
<keyword evidence="6" id="KW-1185">Reference proteome</keyword>
<keyword evidence="2" id="KW-1064">Adaptive immunity</keyword>
<dbReference type="PROSITE" id="PS50835">
    <property type="entry name" value="IG_LIKE"/>
    <property type="match status" value="1"/>
</dbReference>
<reference evidence="5" key="1">
    <citation type="submission" date="2025-08" db="UniProtKB">
        <authorList>
            <consortium name="Ensembl"/>
        </authorList>
    </citation>
    <scope>IDENTIFICATION</scope>
</reference>
<protein>
    <recommendedName>
        <fullName evidence="4">Ig-like domain-containing protein</fullName>
    </recommendedName>
</protein>
<dbReference type="InterPro" id="IPR050199">
    <property type="entry name" value="IgHV"/>
</dbReference>
<dbReference type="InterPro" id="IPR013783">
    <property type="entry name" value="Ig-like_fold"/>
</dbReference>
<sequence>MLTGSKVQSLEHQTVSFLNLLTCSASGFIFSSYHMNWVRQAPGKRLEWVAFIYPGSTSIFYSQSVQGRFTISRDDSSKKIYLQMNSLKTEDTAVYYCATNTVRDSNRRIIQELLPLLTLAAAEIVERIKMEKTVYFLFKKCFCEIFLDSSVYSRSKLFISILK</sequence>
<dbReference type="PANTHER" id="PTHR23266">
    <property type="entry name" value="IMMUNOGLOBULIN HEAVY CHAIN"/>
    <property type="match status" value="1"/>
</dbReference>
<dbReference type="InterPro" id="IPR007110">
    <property type="entry name" value="Ig-like_dom"/>
</dbReference>
<dbReference type="Pfam" id="PF07686">
    <property type="entry name" value="V-set"/>
    <property type="match status" value="1"/>
</dbReference>
<dbReference type="InterPro" id="IPR036179">
    <property type="entry name" value="Ig-like_dom_sf"/>
</dbReference>
<dbReference type="GO" id="GO:0002250">
    <property type="term" value="P:adaptive immune response"/>
    <property type="evidence" value="ECO:0007669"/>
    <property type="project" value="UniProtKB-KW"/>
</dbReference>
<proteinExistence type="predicted"/>
<dbReference type="STRING" id="43700.ENSMALP00000003706"/>
<dbReference type="AlphaFoldDB" id="A0A3Q3ISX9"/>
<dbReference type="GO" id="GO:0019814">
    <property type="term" value="C:immunoglobulin complex"/>
    <property type="evidence" value="ECO:0007669"/>
    <property type="project" value="UniProtKB-KW"/>
</dbReference>
<dbReference type="InterPro" id="IPR013106">
    <property type="entry name" value="Ig_V-set"/>
</dbReference>
<dbReference type="SMART" id="SM00406">
    <property type="entry name" value="IGv"/>
    <property type="match status" value="1"/>
</dbReference>